<dbReference type="InterPro" id="IPR050142">
    <property type="entry name" value="MADS-box/MEF2_TF"/>
</dbReference>
<dbReference type="EMBL" id="JAMFTS010000002">
    <property type="protein sequence ID" value="KAJ4787750.1"/>
    <property type="molecule type" value="Genomic_DNA"/>
</dbReference>
<reference evidence="8" key="1">
    <citation type="submission" date="2022-08" db="EMBL/GenBank/DDBJ databases">
        <authorList>
            <person name="Marques A."/>
        </authorList>
    </citation>
    <scope>NUCLEOTIDE SEQUENCE</scope>
    <source>
        <strain evidence="8">RhyPub2mFocal</strain>
        <tissue evidence="8">Leaves</tissue>
    </source>
</reference>
<keyword evidence="4" id="KW-0804">Transcription</keyword>
<evidence type="ECO:0000259" key="7">
    <source>
        <dbReference type="PROSITE" id="PS50066"/>
    </source>
</evidence>
<evidence type="ECO:0000256" key="2">
    <source>
        <dbReference type="ARBA" id="ARBA00023015"/>
    </source>
</evidence>
<dbReference type="SUPFAM" id="SSF55455">
    <property type="entry name" value="SRF-like"/>
    <property type="match status" value="1"/>
</dbReference>
<dbReference type="PROSITE" id="PS50066">
    <property type="entry name" value="MADS_BOX_2"/>
    <property type="match status" value="1"/>
</dbReference>
<dbReference type="GO" id="GO:0000981">
    <property type="term" value="F:DNA-binding transcription factor activity, RNA polymerase II-specific"/>
    <property type="evidence" value="ECO:0007669"/>
    <property type="project" value="InterPro"/>
</dbReference>
<keyword evidence="3" id="KW-0238">DNA-binding</keyword>
<dbReference type="Pfam" id="PF00319">
    <property type="entry name" value="SRF-TF"/>
    <property type="match status" value="1"/>
</dbReference>
<dbReference type="PROSITE" id="PS00350">
    <property type="entry name" value="MADS_BOX_1"/>
    <property type="match status" value="1"/>
</dbReference>
<gene>
    <name evidence="8" type="ORF">LUZ62_038996</name>
</gene>
<keyword evidence="5" id="KW-0539">Nucleus</keyword>
<evidence type="ECO:0000256" key="4">
    <source>
        <dbReference type="ARBA" id="ARBA00023163"/>
    </source>
</evidence>
<keyword evidence="2" id="KW-0805">Transcription regulation</keyword>
<feature type="region of interest" description="Disordered" evidence="6">
    <location>
        <begin position="108"/>
        <end position="135"/>
    </location>
</feature>
<protein>
    <submittedName>
        <fullName evidence="8">Agamous-like MADS-box protein AGL66</fullName>
    </submittedName>
</protein>
<feature type="compositionally biased region" description="Polar residues" evidence="6">
    <location>
        <begin position="113"/>
        <end position="125"/>
    </location>
</feature>
<dbReference type="InterPro" id="IPR033897">
    <property type="entry name" value="SRF-like_MADS-box"/>
</dbReference>
<evidence type="ECO:0000256" key="1">
    <source>
        <dbReference type="ARBA" id="ARBA00004123"/>
    </source>
</evidence>
<evidence type="ECO:0000256" key="6">
    <source>
        <dbReference type="SAM" id="MobiDB-lite"/>
    </source>
</evidence>
<sequence length="303" mass="34090">MGRVKVPIAKIANTTTRQVTFSKRRSGLIKKAYELSVLCDIDVALIMFSPSGKLSHFSGRRRIEDVLARYLKLPEQEKAPDQDKGTSTVSIQNKEALIQQLMKLKKDADAAAQGSSNPQAGSSPKLSEGTGDSDEVQDLNQEVIKLENQLEGLQNIISYFHGDIHNVHRISENEYDICEKRLMEALAGVSKRKNYLLRKASMSASMPIPSMQPQNSTMLQGTPDPMHMQPHQEGSSPPVHHESLFFQQTVKGKIPMQSPFEGNLGMKEEEELDMKDYESFSNMEPLLPQYLKKREIFAIQLFI</sequence>
<dbReference type="InterPro" id="IPR036879">
    <property type="entry name" value="TF_MADSbox_sf"/>
</dbReference>
<dbReference type="GO" id="GO:0000987">
    <property type="term" value="F:cis-regulatory region sequence-specific DNA binding"/>
    <property type="evidence" value="ECO:0007669"/>
    <property type="project" value="InterPro"/>
</dbReference>
<feature type="domain" description="MADS-box" evidence="7">
    <location>
        <begin position="1"/>
        <end position="61"/>
    </location>
</feature>
<dbReference type="Proteomes" id="UP001140206">
    <property type="component" value="Chromosome 2"/>
</dbReference>
<keyword evidence="9" id="KW-1185">Reference proteome</keyword>
<dbReference type="CDD" id="cd00266">
    <property type="entry name" value="MADS_SRF_like"/>
    <property type="match status" value="1"/>
</dbReference>
<dbReference type="PANTHER" id="PTHR48019">
    <property type="entry name" value="SERUM RESPONSE FACTOR HOMOLOG"/>
    <property type="match status" value="1"/>
</dbReference>
<comment type="caution">
    <text evidence="8">The sequence shown here is derived from an EMBL/GenBank/DDBJ whole genome shotgun (WGS) entry which is preliminary data.</text>
</comment>
<dbReference type="FunFam" id="3.40.1810.10:FF:000028">
    <property type="entry name" value="Agamous-like MADS-box protein AGL66 isoform A"/>
    <property type="match status" value="1"/>
</dbReference>
<dbReference type="GO" id="GO:0046983">
    <property type="term" value="F:protein dimerization activity"/>
    <property type="evidence" value="ECO:0007669"/>
    <property type="project" value="InterPro"/>
</dbReference>
<accession>A0AAV8F609</accession>
<dbReference type="PRINTS" id="PR00404">
    <property type="entry name" value="MADSDOMAIN"/>
</dbReference>
<dbReference type="InterPro" id="IPR002100">
    <property type="entry name" value="TF_MADSbox"/>
</dbReference>
<dbReference type="SMART" id="SM00432">
    <property type="entry name" value="MADS"/>
    <property type="match status" value="1"/>
</dbReference>
<evidence type="ECO:0000256" key="3">
    <source>
        <dbReference type="ARBA" id="ARBA00023125"/>
    </source>
</evidence>
<evidence type="ECO:0000313" key="9">
    <source>
        <dbReference type="Proteomes" id="UP001140206"/>
    </source>
</evidence>
<evidence type="ECO:0000256" key="5">
    <source>
        <dbReference type="ARBA" id="ARBA00023242"/>
    </source>
</evidence>
<dbReference type="AlphaFoldDB" id="A0AAV8F609"/>
<dbReference type="GO" id="GO:0005634">
    <property type="term" value="C:nucleus"/>
    <property type="evidence" value="ECO:0007669"/>
    <property type="project" value="UniProtKB-SubCell"/>
</dbReference>
<organism evidence="8 9">
    <name type="scientific">Rhynchospora pubera</name>
    <dbReference type="NCBI Taxonomy" id="906938"/>
    <lineage>
        <taxon>Eukaryota</taxon>
        <taxon>Viridiplantae</taxon>
        <taxon>Streptophyta</taxon>
        <taxon>Embryophyta</taxon>
        <taxon>Tracheophyta</taxon>
        <taxon>Spermatophyta</taxon>
        <taxon>Magnoliopsida</taxon>
        <taxon>Liliopsida</taxon>
        <taxon>Poales</taxon>
        <taxon>Cyperaceae</taxon>
        <taxon>Cyperoideae</taxon>
        <taxon>Rhynchosporeae</taxon>
        <taxon>Rhynchospora</taxon>
    </lineage>
</organism>
<comment type="subcellular location">
    <subcellularLocation>
        <location evidence="1">Nucleus</location>
    </subcellularLocation>
</comment>
<evidence type="ECO:0000313" key="8">
    <source>
        <dbReference type="EMBL" id="KAJ4787750.1"/>
    </source>
</evidence>
<dbReference type="GO" id="GO:0045944">
    <property type="term" value="P:positive regulation of transcription by RNA polymerase II"/>
    <property type="evidence" value="ECO:0007669"/>
    <property type="project" value="InterPro"/>
</dbReference>
<name>A0AAV8F609_9POAL</name>
<proteinExistence type="predicted"/>
<dbReference type="Gene3D" id="3.40.1810.10">
    <property type="entry name" value="Transcription factor, MADS-box"/>
    <property type="match status" value="1"/>
</dbReference>